<evidence type="ECO:0000313" key="2">
    <source>
        <dbReference type="Proteomes" id="UP001064048"/>
    </source>
</evidence>
<keyword evidence="2" id="KW-1185">Reference proteome</keyword>
<name>A0ACC0K112_CHOFU</name>
<evidence type="ECO:0000313" key="1">
    <source>
        <dbReference type="EMBL" id="KAI8430064.1"/>
    </source>
</evidence>
<comment type="caution">
    <text evidence="1">The sequence shown here is derived from an EMBL/GenBank/DDBJ whole genome shotgun (WGS) entry which is preliminary data.</text>
</comment>
<sequence>MSEAEGGKLIGKDNLVIVTPAKARTPLPAPVTGKRRLSVPTKSVERGGHDNPEVREGDRQSQGGVGFIVHKSLGQRGGPQGNNVVKIECVDQGSVPCMYSDRMAQRYSLKVIQAFFGKMPKRYKKTVLNSQSQEFRCVAVQCDVIVLWRLVVRPRLVWLRCRRRLAHRRRRHRLRPPRPERLPRLLCRPLPAHPPLPLCRPALLRCRRQDQGPRDSVPLKIACERELLDLSTGSEYSTLQYMAIVAFIDMDLRKDVPETDDIPSTADSAANYLTHKHSPNSRQSCDKNMSSRNINKLVGILEDDDIMEVWSTSIE</sequence>
<gene>
    <name evidence="1" type="ORF">MSG28_000487</name>
</gene>
<organism evidence="1 2">
    <name type="scientific">Choristoneura fumiferana</name>
    <name type="common">Spruce budworm moth</name>
    <name type="synonym">Archips fumiferana</name>
    <dbReference type="NCBI Taxonomy" id="7141"/>
    <lineage>
        <taxon>Eukaryota</taxon>
        <taxon>Metazoa</taxon>
        <taxon>Ecdysozoa</taxon>
        <taxon>Arthropoda</taxon>
        <taxon>Hexapoda</taxon>
        <taxon>Insecta</taxon>
        <taxon>Pterygota</taxon>
        <taxon>Neoptera</taxon>
        <taxon>Endopterygota</taxon>
        <taxon>Lepidoptera</taxon>
        <taxon>Glossata</taxon>
        <taxon>Ditrysia</taxon>
        <taxon>Tortricoidea</taxon>
        <taxon>Tortricidae</taxon>
        <taxon>Tortricinae</taxon>
        <taxon>Choristoneura</taxon>
    </lineage>
</organism>
<dbReference type="Proteomes" id="UP001064048">
    <property type="component" value="Chromosome Z"/>
</dbReference>
<dbReference type="EMBL" id="CM046131">
    <property type="protein sequence ID" value="KAI8430064.1"/>
    <property type="molecule type" value="Genomic_DNA"/>
</dbReference>
<reference evidence="1 2" key="1">
    <citation type="journal article" date="2022" name="Genome Biol. Evol.">
        <title>The Spruce Budworm Genome: Reconstructing the Evolutionary History of Antifreeze Proteins.</title>
        <authorList>
            <person name="Beliveau C."/>
            <person name="Gagne P."/>
            <person name="Picq S."/>
            <person name="Vernygora O."/>
            <person name="Keeling C.I."/>
            <person name="Pinkney K."/>
            <person name="Doucet D."/>
            <person name="Wen F."/>
            <person name="Johnston J.S."/>
            <person name="Maaroufi H."/>
            <person name="Boyle B."/>
            <person name="Laroche J."/>
            <person name="Dewar K."/>
            <person name="Juretic N."/>
            <person name="Blackburn G."/>
            <person name="Nisole A."/>
            <person name="Brunet B."/>
            <person name="Brandao M."/>
            <person name="Lumley L."/>
            <person name="Duan J."/>
            <person name="Quan G."/>
            <person name="Lucarotti C.J."/>
            <person name="Roe A.D."/>
            <person name="Sperling F.A.H."/>
            <person name="Levesque R.C."/>
            <person name="Cusson M."/>
        </authorList>
    </citation>
    <scope>NUCLEOTIDE SEQUENCE [LARGE SCALE GENOMIC DNA]</scope>
    <source>
        <strain evidence="1">Glfc:IPQL:Cfum</strain>
    </source>
</reference>
<proteinExistence type="predicted"/>
<protein>
    <submittedName>
        <fullName evidence="1">Uncharacterized protein</fullName>
    </submittedName>
</protein>
<accession>A0ACC0K112</accession>